<feature type="compositionally biased region" description="Basic and acidic residues" evidence="1">
    <location>
        <begin position="285"/>
        <end position="308"/>
    </location>
</feature>
<dbReference type="SUPFAM" id="SSF48371">
    <property type="entry name" value="ARM repeat"/>
    <property type="match status" value="1"/>
</dbReference>
<dbReference type="AlphaFoldDB" id="A0A835YQ58"/>
<accession>A0A835YQ58</accession>
<dbReference type="Proteomes" id="UP000664859">
    <property type="component" value="Unassembled WGS sequence"/>
</dbReference>
<dbReference type="Gene3D" id="1.25.10.10">
    <property type="entry name" value="Leucine-rich Repeat Variant"/>
    <property type="match status" value="1"/>
</dbReference>
<dbReference type="EMBL" id="JAFCMP010000501">
    <property type="protein sequence ID" value="KAG5179046.1"/>
    <property type="molecule type" value="Genomic_DNA"/>
</dbReference>
<name>A0A835YQ58_9STRA</name>
<feature type="compositionally biased region" description="Polar residues" evidence="1">
    <location>
        <begin position="317"/>
        <end position="329"/>
    </location>
</feature>
<feature type="compositionally biased region" description="Gly residues" evidence="1">
    <location>
        <begin position="331"/>
        <end position="357"/>
    </location>
</feature>
<proteinExistence type="predicted"/>
<feature type="compositionally biased region" description="Low complexity" evidence="1">
    <location>
        <begin position="132"/>
        <end position="143"/>
    </location>
</feature>
<reference evidence="2" key="1">
    <citation type="submission" date="2021-02" db="EMBL/GenBank/DDBJ databases">
        <title>First Annotated Genome of the Yellow-green Alga Tribonema minus.</title>
        <authorList>
            <person name="Mahan K.M."/>
        </authorList>
    </citation>
    <scope>NUCLEOTIDE SEQUENCE</scope>
    <source>
        <strain evidence="2">UTEX B ZZ1240</strain>
    </source>
</reference>
<feature type="region of interest" description="Disordered" evidence="1">
    <location>
        <begin position="116"/>
        <end position="197"/>
    </location>
</feature>
<dbReference type="InterPro" id="IPR016024">
    <property type="entry name" value="ARM-type_fold"/>
</dbReference>
<evidence type="ECO:0000313" key="3">
    <source>
        <dbReference type="Proteomes" id="UP000664859"/>
    </source>
</evidence>
<gene>
    <name evidence="2" type="ORF">JKP88DRAFT_280610</name>
</gene>
<sequence>MLDVASAAPAGSVIKNDEGGDPYSHVQQQSGILVRKPECVVRREFYLSQLQRLEDKEALRPVLRKHGCLSRQGSNIEFEDLKELARKLHKTIPGFWRDFTTVDALVSVLKRHIRNNSDTFAPPDDAPEGGTPQSPQQQQQQQSIVSNSPVAPEASFATAKGIAMRQRPKTSLPPSLADAPFGRQPTPPGHPPPTKCSLLLPGGSGRGVFGLHTPHIDSIMAASRHGDMALRPYTCSQLRAGASLSRGGNAADAQAPALARDTSIASGRASTTLLKKRVTSTTSVRRAESRSALKRSESATSDGTDHDQQQQQQQQQRTRPSWRTSTVVPGSSGGGGGGGGAALSGGGGGGGGGGGAHGMTPDDHTTTLRLKTAHALFQLSLERGREAALLQEGAAEALGKLLNGANGGGVAAAAAAAAGGGGGSARDVLRLVAATLANLACDAGGATALARGGPLRLTAPLTAAAAAARDAPALAACALALGRCAAAPALAGELAAEPAPTQALCALAHRPEAGLRLSAARAMLNVCALVGGGGGGRVAGFTGARVEVLLTALCGAVEQLAKGEGREEQELVCCAVERLCGEGREEQDLVCCAVERLCALPLTRARIPDLGLLELLPRLAKANAENRANLTRIAAALLRACALPAHHVPLVRRGAAVAVARLLLESGGELAAAGCAAAASMSRTAEAAEALSQLAAAGCAAAASMSRTAEAAEALSQLAPLIVSIPAKDTTTRECVAAFLQNAIGHVYRTPSKAAPGPNGNRSSSVAMSTRLGQQEKLMEDGVIRWLVTAIAEGGGLEGVATKLALTAIARLLHQPPALHAFTNAGVVEAVTALIHQGDSKAGSPRGGGGGGGG</sequence>
<evidence type="ECO:0000256" key="1">
    <source>
        <dbReference type="SAM" id="MobiDB-lite"/>
    </source>
</evidence>
<feature type="compositionally biased region" description="Polar residues" evidence="1">
    <location>
        <begin position="275"/>
        <end position="284"/>
    </location>
</feature>
<feature type="region of interest" description="Disordered" evidence="1">
    <location>
        <begin position="275"/>
        <end position="364"/>
    </location>
</feature>
<comment type="caution">
    <text evidence="2">The sequence shown here is derived from an EMBL/GenBank/DDBJ whole genome shotgun (WGS) entry which is preliminary data.</text>
</comment>
<feature type="compositionally biased region" description="Pro residues" evidence="1">
    <location>
        <begin position="185"/>
        <end position="194"/>
    </location>
</feature>
<organism evidence="2 3">
    <name type="scientific">Tribonema minus</name>
    <dbReference type="NCBI Taxonomy" id="303371"/>
    <lineage>
        <taxon>Eukaryota</taxon>
        <taxon>Sar</taxon>
        <taxon>Stramenopiles</taxon>
        <taxon>Ochrophyta</taxon>
        <taxon>PX clade</taxon>
        <taxon>Xanthophyceae</taxon>
        <taxon>Tribonematales</taxon>
        <taxon>Tribonemataceae</taxon>
        <taxon>Tribonema</taxon>
    </lineage>
</organism>
<keyword evidence="3" id="KW-1185">Reference proteome</keyword>
<protein>
    <submittedName>
        <fullName evidence="2">Uncharacterized protein</fullName>
    </submittedName>
</protein>
<dbReference type="InterPro" id="IPR011989">
    <property type="entry name" value="ARM-like"/>
</dbReference>
<evidence type="ECO:0000313" key="2">
    <source>
        <dbReference type="EMBL" id="KAG5179046.1"/>
    </source>
</evidence>